<dbReference type="EMBL" id="FNST01000001">
    <property type="protein sequence ID" value="SEB31712.1"/>
    <property type="molecule type" value="Genomic_DNA"/>
</dbReference>
<dbReference type="AlphaFoldDB" id="A0A1H4IEM5"/>
<dbReference type="Proteomes" id="UP000198609">
    <property type="component" value="Unassembled WGS sequence"/>
</dbReference>
<gene>
    <name evidence="1" type="ORF">SAMN04490356_0493</name>
</gene>
<accession>A0A1H4IEM5</accession>
<name>A0A1H4IEM5_STRMJ</name>
<keyword evidence="2" id="KW-1185">Reference proteome</keyword>
<organism evidence="1 2">
    <name type="scientific">Streptomyces melanosporofaciens</name>
    <dbReference type="NCBI Taxonomy" id="67327"/>
    <lineage>
        <taxon>Bacteria</taxon>
        <taxon>Bacillati</taxon>
        <taxon>Actinomycetota</taxon>
        <taxon>Actinomycetes</taxon>
        <taxon>Kitasatosporales</taxon>
        <taxon>Streptomycetaceae</taxon>
        <taxon>Streptomyces</taxon>
        <taxon>Streptomyces violaceusniger group</taxon>
    </lineage>
</organism>
<evidence type="ECO:0000313" key="2">
    <source>
        <dbReference type="Proteomes" id="UP000198609"/>
    </source>
</evidence>
<reference evidence="2" key="1">
    <citation type="submission" date="2016-10" db="EMBL/GenBank/DDBJ databases">
        <authorList>
            <person name="Varghese N."/>
            <person name="Submissions S."/>
        </authorList>
    </citation>
    <scope>NUCLEOTIDE SEQUENCE [LARGE SCALE GENOMIC DNA]</scope>
    <source>
        <strain evidence="2">DSM 40318</strain>
    </source>
</reference>
<proteinExistence type="predicted"/>
<sequence>MSGAVLLAGQLDDAGTGWLDMLGRWADKGLPVALTWIVILELVRRGSLKAGIGALLAMAIALGIYASKFSLASIFEDEVKNPAKSAPAVTRVVDQVPPVGGSR</sequence>
<protein>
    <submittedName>
        <fullName evidence="1">Uncharacterized protein</fullName>
    </submittedName>
</protein>
<dbReference type="RefSeq" id="WP_244320578.1">
    <property type="nucleotide sequence ID" value="NZ_FNST01000001.1"/>
</dbReference>
<evidence type="ECO:0000313" key="1">
    <source>
        <dbReference type="EMBL" id="SEB31712.1"/>
    </source>
</evidence>